<organism evidence="1 2">
    <name type="scientific">Paraburkholderia franconis</name>
    <dbReference type="NCBI Taxonomy" id="2654983"/>
    <lineage>
        <taxon>Bacteria</taxon>
        <taxon>Pseudomonadati</taxon>
        <taxon>Pseudomonadota</taxon>
        <taxon>Betaproteobacteria</taxon>
        <taxon>Burkholderiales</taxon>
        <taxon>Burkholderiaceae</taxon>
        <taxon>Paraburkholderia</taxon>
    </lineage>
</organism>
<proteinExistence type="predicted"/>
<accession>A0A7X1NL77</accession>
<comment type="caution">
    <text evidence="1">The sequence shown here is derived from an EMBL/GenBank/DDBJ whole genome shotgun (WGS) entry which is preliminary data.</text>
</comment>
<evidence type="ECO:0000313" key="1">
    <source>
        <dbReference type="EMBL" id="MPW24047.1"/>
    </source>
</evidence>
<gene>
    <name evidence="1" type="ORF">GCT13_47230</name>
</gene>
<dbReference type="AlphaFoldDB" id="A0A7X1NL77"/>
<protein>
    <submittedName>
        <fullName evidence="1">Uncharacterized protein</fullName>
    </submittedName>
</protein>
<name>A0A7X1NL77_9BURK</name>
<dbReference type="Proteomes" id="UP000484381">
    <property type="component" value="Unassembled WGS sequence"/>
</dbReference>
<keyword evidence="2" id="KW-1185">Reference proteome</keyword>
<evidence type="ECO:0000313" key="2">
    <source>
        <dbReference type="Proteomes" id="UP000484381"/>
    </source>
</evidence>
<dbReference type="EMBL" id="WHNP01000182">
    <property type="protein sequence ID" value="MPW24047.1"/>
    <property type="molecule type" value="Genomic_DNA"/>
</dbReference>
<reference evidence="1 2" key="1">
    <citation type="submission" date="2019-10" db="EMBL/GenBank/DDBJ databases">
        <title>Paraburkholderia sp. isolated from nodules of Mimosa pudica from Brazilian Atlantic Forest soils.</title>
        <authorList>
            <person name="Paulitsch F."/>
            <person name="Hungria M."/>
            <person name="Dall'Agnol R."/>
        </authorList>
    </citation>
    <scope>NUCLEOTIDE SEQUENCE [LARGE SCALE GENOMIC DNA]</scope>
    <source>
        <strain evidence="1 2">CNPSo 3157</strain>
    </source>
</reference>
<sequence>MPSPLHREIDAPPYRVVVNARPEYRPRSPTEIEGYVARATITRLDGSQVYESCLTYQINEGDTFVDLQSAMRDGEQRARDAINTGFPG</sequence>